<dbReference type="Pfam" id="PF20183">
    <property type="entry name" value="DUF6546"/>
    <property type="match status" value="1"/>
</dbReference>
<organism evidence="2 3">
    <name type="scientific">Podospora aff. communis PSN243</name>
    <dbReference type="NCBI Taxonomy" id="3040156"/>
    <lineage>
        <taxon>Eukaryota</taxon>
        <taxon>Fungi</taxon>
        <taxon>Dikarya</taxon>
        <taxon>Ascomycota</taxon>
        <taxon>Pezizomycotina</taxon>
        <taxon>Sordariomycetes</taxon>
        <taxon>Sordariomycetidae</taxon>
        <taxon>Sordariales</taxon>
        <taxon>Podosporaceae</taxon>
        <taxon>Podospora</taxon>
    </lineage>
</organism>
<gene>
    <name evidence="2" type="ORF">QBC34DRAFT_466050</name>
</gene>
<keyword evidence="3" id="KW-1185">Reference proteome</keyword>
<dbReference type="EMBL" id="MU865944">
    <property type="protein sequence ID" value="KAK4448195.1"/>
    <property type="molecule type" value="Genomic_DNA"/>
</dbReference>
<comment type="caution">
    <text evidence="2">The sequence shown here is derived from an EMBL/GenBank/DDBJ whole genome shotgun (WGS) entry which is preliminary data.</text>
</comment>
<evidence type="ECO:0000259" key="1">
    <source>
        <dbReference type="Pfam" id="PF20183"/>
    </source>
</evidence>
<evidence type="ECO:0000313" key="2">
    <source>
        <dbReference type="EMBL" id="KAK4448195.1"/>
    </source>
</evidence>
<dbReference type="InterPro" id="IPR046676">
    <property type="entry name" value="DUF6546"/>
</dbReference>
<evidence type="ECO:0000313" key="3">
    <source>
        <dbReference type="Proteomes" id="UP001321760"/>
    </source>
</evidence>
<dbReference type="AlphaFoldDB" id="A0AAV9GI84"/>
<feature type="domain" description="DUF6546" evidence="1">
    <location>
        <begin position="220"/>
        <end position="394"/>
    </location>
</feature>
<proteinExistence type="predicted"/>
<dbReference type="Proteomes" id="UP001321760">
    <property type="component" value="Unassembled WGS sequence"/>
</dbReference>
<sequence>MLDWSRLGLQDPFDSMTRRNRALVSHISLGLSMEPMPSRGSTEGPADLLKAAFTALSRWGPSEGHLTLKINISWPREEARRLFLCLTFPSAGDARSLTTPADGDAHDDRSLQHILAPFDFWPTDSERVGPAEDRDRSWWEAVPLVPAVTSVLLPQYIRRTWSPRVMADMLSRFSRLEELYFETCFLNERIQDRSDSQHLFQSLGGDHRLKKLVVYGNWDEWRNGRGAHEKANPALSREIVQATLNLEHFAAGYVIDAHNFFRSIDASWEWPNLTSLLLVSATFLQPGSKLDQLDTQVLVNDQVHGLLQAAAAAALKMPRLETMEIWISSVMHMGYFRYQVSREKRECQISWRGEWQVTMGVSVIQPWEALMQHRYGDHWTLKVVQEQPISSHMHRASSIEVMQQFPGSRSSWA</sequence>
<protein>
    <recommendedName>
        <fullName evidence="1">DUF6546 domain-containing protein</fullName>
    </recommendedName>
</protein>
<reference evidence="2" key="1">
    <citation type="journal article" date="2023" name="Mol. Phylogenet. Evol.">
        <title>Genome-scale phylogeny and comparative genomics of the fungal order Sordariales.</title>
        <authorList>
            <person name="Hensen N."/>
            <person name="Bonometti L."/>
            <person name="Westerberg I."/>
            <person name="Brannstrom I.O."/>
            <person name="Guillou S."/>
            <person name="Cros-Aarteil S."/>
            <person name="Calhoun S."/>
            <person name="Haridas S."/>
            <person name="Kuo A."/>
            <person name="Mondo S."/>
            <person name="Pangilinan J."/>
            <person name="Riley R."/>
            <person name="LaButti K."/>
            <person name="Andreopoulos B."/>
            <person name="Lipzen A."/>
            <person name="Chen C."/>
            <person name="Yan M."/>
            <person name="Daum C."/>
            <person name="Ng V."/>
            <person name="Clum A."/>
            <person name="Steindorff A."/>
            <person name="Ohm R.A."/>
            <person name="Martin F."/>
            <person name="Silar P."/>
            <person name="Natvig D.O."/>
            <person name="Lalanne C."/>
            <person name="Gautier V."/>
            <person name="Ament-Velasquez S.L."/>
            <person name="Kruys A."/>
            <person name="Hutchinson M.I."/>
            <person name="Powell A.J."/>
            <person name="Barry K."/>
            <person name="Miller A.N."/>
            <person name="Grigoriev I.V."/>
            <person name="Debuchy R."/>
            <person name="Gladieux P."/>
            <person name="Hiltunen Thoren M."/>
            <person name="Johannesson H."/>
        </authorList>
    </citation>
    <scope>NUCLEOTIDE SEQUENCE</scope>
    <source>
        <strain evidence="2">PSN243</strain>
    </source>
</reference>
<reference evidence="2" key="2">
    <citation type="submission" date="2023-05" db="EMBL/GenBank/DDBJ databases">
        <authorList>
            <consortium name="Lawrence Berkeley National Laboratory"/>
            <person name="Steindorff A."/>
            <person name="Hensen N."/>
            <person name="Bonometti L."/>
            <person name="Westerberg I."/>
            <person name="Brannstrom I.O."/>
            <person name="Guillou S."/>
            <person name="Cros-Aarteil S."/>
            <person name="Calhoun S."/>
            <person name="Haridas S."/>
            <person name="Kuo A."/>
            <person name="Mondo S."/>
            <person name="Pangilinan J."/>
            <person name="Riley R."/>
            <person name="Labutti K."/>
            <person name="Andreopoulos B."/>
            <person name="Lipzen A."/>
            <person name="Chen C."/>
            <person name="Yanf M."/>
            <person name="Daum C."/>
            <person name="Ng V."/>
            <person name="Clum A."/>
            <person name="Ohm R."/>
            <person name="Martin F."/>
            <person name="Silar P."/>
            <person name="Natvig D."/>
            <person name="Lalanne C."/>
            <person name="Gautier V."/>
            <person name="Ament-Velasquez S.L."/>
            <person name="Kruys A."/>
            <person name="Hutchinson M.I."/>
            <person name="Powell A.J."/>
            <person name="Barry K."/>
            <person name="Miller A.N."/>
            <person name="Grigoriev I.V."/>
            <person name="Debuchy R."/>
            <person name="Gladieux P."/>
            <person name="Thoren M.H."/>
            <person name="Johannesson H."/>
        </authorList>
    </citation>
    <scope>NUCLEOTIDE SEQUENCE</scope>
    <source>
        <strain evidence="2">PSN243</strain>
    </source>
</reference>
<name>A0AAV9GI84_9PEZI</name>
<accession>A0AAV9GI84</accession>